<dbReference type="GO" id="GO:0003677">
    <property type="term" value="F:DNA binding"/>
    <property type="evidence" value="ECO:0007669"/>
    <property type="project" value="InterPro"/>
</dbReference>
<organism evidence="2 3">
    <name type="scientific">Actinocatenispora comari</name>
    <dbReference type="NCBI Taxonomy" id="2807577"/>
    <lineage>
        <taxon>Bacteria</taxon>
        <taxon>Bacillati</taxon>
        <taxon>Actinomycetota</taxon>
        <taxon>Actinomycetes</taxon>
        <taxon>Micromonosporales</taxon>
        <taxon>Micromonosporaceae</taxon>
        <taxon>Actinocatenispora</taxon>
    </lineage>
</organism>
<evidence type="ECO:0000313" key="3">
    <source>
        <dbReference type="Proteomes" id="UP000614996"/>
    </source>
</evidence>
<dbReference type="PROSITE" id="PS50943">
    <property type="entry name" value="HTH_CROC1"/>
    <property type="match status" value="1"/>
</dbReference>
<sequence length="298" mass="33534">MPAGQRPLIRRRLRTELRQERERAGKSQAEVARKMEWSPSKIIRLEAGQVGVSTNDLKALLDLYDVTDAKRRDELIGLARADRQQSPWWTSYRDLVPSGEYLDYLGYETDATALKAYYSTYCPALLQTEDYAREIIRSGGADKIDEDKVDRLVELRMARKQHALDRDDPPTIHALFDEAALRRVIGGADVMSDQITSIADVASQPDITVQVVPFSAGSHPGLGGAFQIIYFADPLDPPVMQFDSSPRDVVLRDNPAQLARFETAFEDLRKIALSEEDSVAFIRQIAEEMLAMEDTESD</sequence>
<reference evidence="3" key="1">
    <citation type="journal article" date="2021" name="Int. J. Syst. Evol. Microbiol.">
        <title>Actinocatenispora comari sp. nov., an endophytic actinomycete isolated from aerial parts of Comarum salesowianum.</title>
        <authorList>
            <person name="Oyunbileg N."/>
            <person name="Iizaka Y."/>
            <person name="Hamada M."/>
            <person name="Davaapurev B.O."/>
            <person name="Fukumoto A."/>
            <person name="Tsetseg B."/>
            <person name="Kato F."/>
            <person name="Tamura T."/>
            <person name="Batkhuu J."/>
            <person name="Anzai Y."/>
        </authorList>
    </citation>
    <scope>NUCLEOTIDE SEQUENCE [LARGE SCALE GENOMIC DNA]</scope>
    <source>
        <strain evidence="3">NUM-2625</strain>
    </source>
</reference>
<dbReference type="AlphaFoldDB" id="A0A8J4AA73"/>
<dbReference type="CDD" id="cd00093">
    <property type="entry name" value="HTH_XRE"/>
    <property type="match status" value="1"/>
</dbReference>
<dbReference type="Gene3D" id="1.10.260.40">
    <property type="entry name" value="lambda repressor-like DNA-binding domains"/>
    <property type="match status" value="1"/>
</dbReference>
<feature type="domain" description="HTH cro/C1-type" evidence="1">
    <location>
        <begin position="17"/>
        <end position="71"/>
    </location>
</feature>
<dbReference type="Pfam" id="PF19054">
    <property type="entry name" value="DUF5753"/>
    <property type="match status" value="1"/>
</dbReference>
<dbReference type="SMART" id="SM00530">
    <property type="entry name" value="HTH_XRE"/>
    <property type="match status" value="1"/>
</dbReference>
<evidence type="ECO:0000259" key="1">
    <source>
        <dbReference type="PROSITE" id="PS50943"/>
    </source>
</evidence>
<evidence type="ECO:0000313" key="2">
    <source>
        <dbReference type="EMBL" id="GIL26075.1"/>
    </source>
</evidence>
<proteinExistence type="predicted"/>
<dbReference type="InterPro" id="IPR001387">
    <property type="entry name" value="Cro/C1-type_HTH"/>
</dbReference>
<dbReference type="Pfam" id="PF13560">
    <property type="entry name" value="HTH_31"/>
    <property type="match status" value="1"/>
</dbReference>
<dbReference type="InterPro" id="IPR043917">
    <property type="entry name" value="DUF5753"/>
</dbReference>
<dbReference type="EMBL" id="BOPO01000018">
    <property type="protein sequence ID" value="GIL26075.1"/>
    <property type="molecule type" value="Genomic_DNA"/>
</dbReference>
<keyword evidence="3" id="KW-1185">Reference proteome</keyword>
<gene>
    <name evidence="2" type="ORF">NUM_13290</name>
</gene>
<dbReference type="InterPro" id="IPR010982">
    <property type="entry name" value="Lambda_DNA-bd_dom_sf"/>
</dbReference>
<accession>A0A8J4AA73</accession>
<dbReference type="SUPFAM" id="SSF47413">
    <property type="entry name" value="lambda repressor-like DNA-binding domains"/>
    <property type="match status" value="1"/>
</dbReference>
<dbReference type="Proteomes" id="UP000614996">
    <property type="component" value="Unassembled WGS sequence"/>
</dbReference>
<comment type="caution">
    <text evidence="2">The sequence shown here is derived from an EMBL/GenBank/DDBJ whole genome shotgun (WGS) entry which is preliminary data.</text>
</comment>
<protein>
    <submittedName>
        <fullName evidence="2">Transcriptional regulator</fullName>
    </submittedName>
</protein>
<name>A0A8J4AA73_9ACTN</name>
<dbReference type="RefSeq" id="WP_207123675.1">
    <property type="nucleotide sequence ID" value="NZ_BOPO01000018.1"/>
</dbReference>